<reference evidence="4 5" key="1">
    <citation type="submission" date="2019-12" db="EMBL/GenBank/DDBJ databases">
        <title>Whole genome shotgun sequence of Streptomyces libani subsp. libani NBRC 13452.</title>
        <authorList>
            <person name="Ichikawa N."/>
            <person name="Kimura A."/>
            <person name="Kitahashi Y."/>
            <person name="Komaki H."/>
            <person name="Tamura T."/>
        </authorList>
    </citation>
    <scope>NUCLEOTIDE SEQUENCE [LARGE SCALE GENOMIC DNA]</scope>
    <source>
        <strain evidence="4 5">NBRC 13452</strain>
    </source>
</reference>
<keyword evidence="1" id="KW-0808">Transferase</keyword>
<evidence type="ECO:0000313" key="5">
    <source>
        <dbReference type="Proteomes" id="UP000429552"/>
    </source>
</evidence>
<dbReference type="InterPro" id="IPR008278">
    <property type="entry name" value="4-PPantetheinyl_Trfase_dom"/>
</dbReference>
<dbReference type="InterPro" id="IPR037143">
    <property type="entry name" value="4-PPantetheinyl_Trfase_dom_sf"/>
</dbReference>
<name>A0A640TSA6_STRNI</name>
<dbReference type="EMBL" id="BLIP01000003">
    <property type="protein sequence ID" value="GFE26458.1"/>
    <property type="molecule type" value="Genomic_DNA"/>
</dbReference>
<evidence type="ECO:0000259" key="3">
    <source>
        <dbReference type="Pfam" id="PF01648"/>
    </source>
</evidence>
<sequence>MAASLHTLEQAELASLPPVYRPAASARCWTRKEACLKATGAGISEASLRTLRLGTSPLPARSPGWALMAPRVPAGYAAACAVREAVPPGDSRPIRPSASSVRQHR</sequence>
<gene>
    <name evidence="4" type="ORF">Sliba_69110</name>
</gene>
<feature type="domain" description="4'-phosphopantetheinyl transferase" evidence="3">
    <location>
        <begin position="5"/>
        <end position="45"/>
    </location>
</feature>
<organism evidence="4 5">
    <name type="scientific">Streptomyces nigrescens</name>
    <dbReference type="NCBI Taxonomy" id="1920"/>
    <lineage>
        <taxon>Bacteria</taxon>
        <taxon>Bacillati</taxon>
        <taxon>Actinomycetota</taxon>
        <taxon>Actinomycetes</taxon>
        <taxon>Kitasatosporales</taxon>
        <taxon>Streptomycetaceae</taxon>
        <taxon>Streptomyces</taxon>
    </lineage>
</organism>
<dbReference type="AlphaFoldDB" id="A0A640TSA6"/>
<evidence type="ECO:0000256" key="2">
    <source>
        <dbReference type="SAM" id="MobiDB-lite"/>
    </source>
</evidence>
<dbReference type="Pfam" id="PF01648">
    <property type="entry name" value="ACPS"/>
    <property type="match status" value="1"/>
</dbReference>
<dbReference type="GO" id="GO:0008897">
    <property type="term" value="F:holo-[acyl-carrier-protein] synthase activity"/>
    <property type="evidence" value="ECO:0007669"/>
    <property type="project" value="InterPro"/>
</dbReference>
<evidence type="ECO:0000256" key="1">
    <source>
        <dbReference type="ARBA" id="ARBA00022679"/>
    </source>
</evidence>
<feature type="region of interest" description="Disordered" evidence="2">
    <location>
        <begin position="85"/>
        <end position="105"/>
    </location>
</feature>
<proteinExistence type="predicted"/>
<accession>A0A640TSA6</accession>
<evidence type="ECO:0000313" key="4">
    <source>
        <dbReference type="EMBL" id="GFE26458.1"/>
    </source>
</evidence>
<dbReference type="Gene3D" id="3.90.470.20">
    <property type="entry name" value="4'-phosphopantetheinyl transferase domain"/>
    <property type="match status" value="1"/>
</dbReference>
<comment type="caution">
    <text evidence="4">The sequence shown here is derived from an EMBL/GenBank/DDBJ whole genome shotgun (WGS) entry which is preliminary data.</text>
</comment>
<protein>
    <recommendedName>
        <fullName evidence="3">4'-phosphopantetheinyl transferase domain-containing protein</fullName>
    </recommendedName>
</protein>
<dbReference type="Proteomes" id="UP000429552">
    <property type="component" value="Unassembled WGS sequence"/>
</dbReference>
<dbReference type="SUPFAM" id="SSF56214">
    <property type="entry name" value="4'-phosphopantetheinyl transferase"/>
    <property type="match status" value="1"/>
</dbReference>
<dbReference type="GO" id="GO:0000287">
    <property type="term" value="F:magnesium ion binding"/>
    <property type="evidence" value="ECO:0007669"/>
    <property type="project" value="InterPro"/>
</dbReference>